<dbReference type="PANTHER" id="PTHR30629:SF2">
    <property type="entry name" value="PROPHAGE INTEGRASE INTS-RELATED"/>
    <property type="match status" value="1"/>
</dbReference>
<proteinExistence type="inferred from homology"/>
<evidence type="ECO:0000259" key="5">
    <source>
        <dbReference type="PROSITE" id="PS51900"/>
    </source>
</evidence>
<evidence type="ECO:0000313" key="6">
    <source>
        <dbReference type="EMBL" id="QWV92886.1"/>
    </source>
</evidence>
<dbReference type="PROSITE" id="PS51898">
    <property type="entry name" value="TYR_RECOMBINASE"/>
    <property type="match status" value="1"/>
</dbReference>
<evidence type="ECO:0000313" key="7">
    <source>
        <dbReference type="Proteomes" id="UP000683557"/>
    </source>
</evidence>
<keyword evidence="7" id="KW-1185">Reference proteome</keyword>
<organism evidence="6 7">
    <name type="scientific">Geomonas oryzisoli</name>
    <dbReference type="NCBI Taxonomy" id="2847992"/>
    <lineage>
        <taxon>Bacteria</taxon>
        <taxon>Pseudomonadati</taxon>
        <taxon>Thermodesulfobacteriota</taxon>
        <taxon>Desulfuromonadia</taxon>
        <taxon>Geobacterales</taxon>
        <taxon>Geobacteraceae</taxon>
        <taxon>Geomonas</taxon>
    </lineage>
</organism>
<feature type="domain" description="Core-binding (CB)" evidence="5">
    <location>
        <begin position="95"/>
        <end position="175"/>
    </location>
</feature>
<dbReference type="PANTHER" id="PTHR30629">
    <property type="entry name" value="PROPHAGE INTEGRASE"/>
    <property type="match status" value="1"/>
</dbReference>
<dbReference type="GO" id="GO:0003677">
    <property type="term" value="F:DNA binding"/>
    <property type="evidence" value="ECO:0007669"/>
    <property type="project" value="UniProtKB-KW"/>
</dbReference>
<dbReference type="InterPro" id="IPR002104">
    <property type="entry name" value="Integrase_catalytic"/>
</dbReference>
<dbReference type="CDD" id="cd00801">
    <property type="entry name" value="INT_P4_C"/>
    <property type="match status" value="1"/>
</dbReference>
<keyword evidence="3 6" id="KW-0238">DNA-binding</keyword>
<keyword evidence="2" id="KW-0229">DNA integration</keyword>
<dbReference type="InterPro" id="IPR044068">
    <property type="entry name" value="CB"/>
</dbReference>
<dbReference type="PROSITE" id="PS51900">
    <property type="entry name" value="CB"/>
    <property type="match status" value="1"/>
</dbReference>
<name>A0ABX8J4F2_9BACT</name>
<dbReference type="Proteomes" id="UP000683557">
    <property type="component" value="Chromosome"/>
</dbReference>
<dbReference type="EMBL" id="CP076723">
    <property type="protein sequence ID" value="QWV92886.1"/>
    <property type="molecule type" value="Genomic_DNA"/>
</dbReference>
<comment type="similarity">
    <text evidence="1">Belongs to the 'phage' integrase family.</text>
</comment>
<evidence type="ECO:0000256" key="1">
    <source>
        <dbReference type="ARBA" id="ARBA00008857"/>
    </source>
</evidence>
<reference evidence="6 7" key="1">
    <citation type="submission" date="2021-06" db="EMBL/GenBank/DDBJ databases">
        <title>Gemonas diversity in paddy soil.</title>
        <authorList>
            <person name="Liu G."/>
        </authorList>
    </citation>
    <scope>NUCLEOTIDE SEQUENCE [LARGE SCALE GENOMIC DNA]</scope>
    <source>
        <strain evidence="6 7">RG10</strain>
    </source>
</reference>
<evidence type="ECO:0000256" key="3">
    <source>
        <dbReference type="PROSITE-ProRule" id="PRU01248"/>
    </source>
</evidence>
<dbReference type="InterPro" id="IPR050808">
    <property type="entry name" value="Phage_Integrase"/>
</dbReference>
<dbReference type="InterPro" id="IPR053876">
    <property type="entry name" value="Phage_int_M"/>
</dbReference>
<feature type="domain" description="Tyr recombinase" evidence="4">
    <location>
        <begin position="196"/>
        <end position="379"/>
    </location>
</feature>
<dbReference type="Pfam" id="PF22022">
    <property type="entry name" value="Phage_int_M"/>
    <property type="match status" value="1"/>
</dbReference>
<dbReference type="Pfam" id="PF13356">
    <property type="entry name" value="Arm-DNA-bind_3"/>
    <property type="match status" value="1"/>
</dbReference>
<accession>A0ABX8J4F2</accession>
<evidence type="ECO:0000259" key="4">
    <source>
        <dbReference type="PROSITE" id="PS51898"/>
    </source>
</evidence>
<dbReference type="InterPro" id="IPR025166">
    <property type="entry name" value="Integrase_DNA_bind_dom"/>
</dbReference>
<protein>
    <submittedName>
        <fullName evidence="6">Integrase arm-type DNA-binding domain-containing protein</fullName>
    </submittedName>
</protein>
<dbReference type="Pfam" id="PF00589">
    <property type="entry name" value="Phage_integrase"/>
    <property type="match status" value="1"/>
</dbReference>
<dbReference type="RefSeq" id="WP_216799643.1">
    <property type="nucleotide sequence ID" value="NZ_CP076723.1"/>
</dbReference>
<gene>
    <name evidence="6" type="ORF">KP004_17180</name>
</gene>
<sequence>MFTDKYIKALKPKAGKYYEREGNGFAIRVMPSAAKTWLFIYTFDGKRRELALGPYPDVSLKTARERHAEAVKILNNGKNPGALEEEKRLERKRTPFVADFIEEYLQRHAKDHNRGWKEIERALKANILPKWGKRKITDIRRRDLVLILDEVADRGAPVMANRLLAYTRKMFSYAVKRDVLEVNPFMGMDRPEREHSRERVLSATEIRTFWRNLDEARMSDSVRRALKLILVTGQRPGEVIGMHRREIDGDWWMVPGERSKNKQAHRVYLTRMAQELIGDATEYIFPSPRNEGKPLEVRTLTSAIKDNLPHRPESRVEDLLGIPHFVPHDLRRTAATCWAEMGVPGELIDRLQNHITRQKQGVGHVYNRYTYDREKREAMESWERKLTMLTVAEPVAKVIRLPR</sequence>
<evidence type="ECO:0000256" key="2">
    <source>
        <dbReference type="ARBA" id="ARBA00022908"/>
    </source>
</evidence>